<dbReference type="AlphaFoldDB" id="A0A7U2R9R9"/>
<name>A0A7U2R9R9_FLAPS</name>
<dbReference type="EMBL" id="CP059075">
    <property type="protein sequence ID" value="QRE04176.1"/>
    <property type="molecule type" value="Genomic_DNA"/>
</dbReference>
<reference evidence="2 3" key="1">
    <citation type="submission" date="2020-07" db="EMBL/GenBank/DDBJ databases">
        <title>Genomic characterization of Flavobacterium psychrophilum strains.</title>
        <authorList>
            <person name="Castillo D."/>
            <person name="Jorgensen J."/>
            <person name="Middelboe M."/>
        </authorList>
    </citation>
    <scope>NUCLEOTIDE SEQUENCE [LARGE SCALE GENOMIC DNA]</scope>
    <source>
        <strain evidence="2 3">FPS-R7</strain>
    </source>
</reference>
<dbReference type="Proteomes" id="UP000596329">
    <property type="component" value="Chromosome"/>
</dbReference>
<gene>
    <name evidence="2" type="ORF">H0H26_00795</name>
</gene>
<evidence type="ECO:0000256" key="1">
    <source>
        <dbReference type="SAM" id="Phobius"/>
    </source>
</evidence>
<keyword evidence="1" id="KW-1133">Transmembrane helix</keyword>
<proteinExistence type="predicted"/>
<dbReference type="RefSeq" id="WP_165593147.1">
    <property type="nucleotide sequence ID" value="NZ_LRTL01000006.1"/>
</dbReference>
<evidence type="ECO:0000313" key="3">
    <source>
        <dbReference type="Proteomes" id="UP000596329"/>
    </source>
</evidence>
<keyword evidence="1" id="KW-0472">Membrane</keyword>
<sequence length="49" mass="5704">MKKYKYTPKPLFYWLVASLILSLIISPPVFILVCGGWFAYAFIVFCNKL</sequence>
<organism evidence="2 3">
    <name type="scientific">Flavobacterium psychrophilum</name>
    <dbReference type="NCBI Taxonomy" id="96345"/>
    <lineage>
        <taxon>Bacteria</taxon>
        <taxon>Pseudomonadati</taxon>
        <taxon>Bacteroidota</taxon>
        <taxon>Flavobacteriia</taxon>
        <taxon>Flavobacteriales</taxon>
        <taxon>Flavobacteriaceae</taxon>
        <taxon>Flavobacterium</taxon>
    </lineage>
</organism>
<feature type="transmembrane region" description="Helical" evidence="1">
    <location>
        <begin position="12"/>
        <end position="45"/>
    </location>
</feature>
<accession>A0A7U2R9R9</accession>
<keyword evidence="1" id="KW-0812">Transmembrane</keyword>
<protein>
    <submittedName>
        <fullName evidence="2">Uncharacterized protein</fullName>
    </submittedName>
</protein>
<evidence type="ECO:0000313" key="2">
    <source>
        <dbReference type="EMBL" id="QRE04176.1"/>
    </source>
</evidence>